<keyword evidence="3 9" id="KW-0812">Transmembrane</keyword>
<feature type="transmembrane region" description="Helical" evidence="9">
    <location>
        <begin position="118"/>
        <end position="139"/>
    </location>
</feature>
<dbReference type="InterPro" id="IPR036640">
    <property type="entry name" value="ABC1_TM_sf"/>
</dbReference>
<protein>
    <recommendedName>
        <fullName evidence="14">Multidrug resistance-associated protein 4-like</fullName>
    </recommendedName>
</protein>
<feature type="transmembrane region" description="Helical" evidence="9">
    <location>
        <begin position="585"/>
        <end position="611"/>
    </location>
</feature>
<keyword evidence="6" id="KW-1278">Translocase</keyword>
<feature type="transmembrane region" description="Helical" evidence="9">
    <location>
        <begin position="229"/>
        <end position="246"/>
    </location>
</feature>
<evidence type="ECO:0000259" key="10">
    <source>
        <dbReference type="PROSITE" id="PS50893"/>
    </source>
</evidence>
<dbReference type="SUPFAM" id="SSF52540">
    <property type="entry name" value="P-loop containing nucleoside triphosphate hydrolases"/>
    <property type="match status" value="1"/>
</dbReference>
<evidence type="ECO:0000256" key="9">
    <source>
        <dbReference type="SAM" id="Phobius"/>
    </source>
</evidence>
<keyword evidence="13" id="KW-1185">Reference proteome</keyword>
<keyword evidence="2" id="KW-0813">Transport</keyword>
<dbReference type="OMA" id="WISHEEY"/>
<dbReference type="GO" id="GO:0005524">
    <property type="term" value="F:ATP binding"/>
    <property type="evidence" value="ECO:0007669"/>
    <property type="project" value="UniProtKB-KW"/>
</dbReference>
<evidence type="ECO:0000259" key="11">
    <source>
        <dbReference type="PROSITE" id="PS50929"/>
    </source>
</evidence>
<keyword evidence="8 9" id="KW-0472">Membrane</keyword>
<accession>A0A4W2CXI3</accession>
<evidence type="ECO:0000256" key="3">
    <source>
        <dbReference type="ARBA" id="ARBA00022692"/>
    </source>
</evidence>
<feature type="transmembrane region" description="Helical" evidence="9">
    <location>
        <begin position="648"/>
        <end position="672"/>
    </location>
</feature>
<evidence type="ECO:0000256" key="8">
    <source>
        <dbReference type="ARBA" id="ARBA00023136"/>
    </source>
</evidence>
<dbReference type="InterPro" id="IPR003439">
    <property type="entry name" value="ABC_transporter-like_ATP-bd"/>
</dbReference>
<dbReference type="Gene3D" id="3.40.50.300">
    <property type="entry name" value="P-loop containing nucleotide triphosphate hydrolases"/>
    <property type="match status" value="1"/>
</dbReference>
<dbReference type="Proteomes" id="UP000314981">
    <property type="component" value="Chromosome 12"/>
</dbReference>
<dbReference type="FunFam" id="3.40.50.300:FF:000482">
    <property type="entry name" value="Multidrug resistance-associated protein member 4"/>
    <property type="match status" value="1"/>
</dbReference>
<dbReference type="FunFam" id="1.20.1560.10:FF:000027">
    <property type="entry name" value="ATP-binding cassette subfamily C member 4"/>
    <property type="match status" value="1"/>
</dbReference>
<feature type="transmembrane region" description="Helical" evidence="9">
    <location>
        <begin position="93"/>
        <end position="112"/>
    </location>
</feature>
<keyword evidence="7 9" id="KW-1133">Transmembrane helix</keyword>
<evidence type="ECO:0000313" key="13">
    <source>
        <dbReference type="Proteomes" id="UP000314981"/>
    </source>
</evidence>
<dbReference type="InterPro" id="IPR027417">
    <property type="entry name" value="P-loop_NTPase"/>
</dbReference>
<dbReference type="PANTHER" id="PTHR24223">
    <property type="entry name" value="ATP-BINDING CASSETTE SUB-FAMILY C"/>
    <property type="match status" value="1"/>
</dbReference>
<name>A0A4W2CXI3_BOBOX</name>
<dbReference type="CDD" id="cd18593">
    <property type="entry name" value="ABC_6TM_MRP4_D1_like"/>
    <property type="match status" value="1"/>
</dbReference>
<reference evidence="12 13" key="1">
    <citation type="submission" date="2018-11" db="EMBL/GenBank/DDBJ databases">
        <title>Haplotype-resolved cattle genomes.</title>
        <authorList>
            <person name="Low W.Y."/>
            <person name="Tearle R."/>
            <person name="Bickhart D.M."/>
            <person name="Rosen B.D."/>
            <person name="Koren S."/>
            <person name="Rhie A."/>
            <person name="Hiendleder S."/>
            <person name="Phillippy A.M."/>
            <person name="Smith T.P.L."/>
            <person name="Williams J.L."/>
        </authorList>
    </citation>
    <scope>NUCLEOTIDE SEQUENCE [LARGE SCALE GENOMIC DNA]</scope>
</reference>
<dbReference type="InterPro" id="IPR030240">
    <property type="entry name" value="ABCC4_TMD1"/>
</dbReference>
<evidence type="ECO:0008006" key="14">
    <source>
        <dbReference type="Google" id="ProtNLM"/>
    </source>
</evidence>
<feature type="transmembrane region" description="Helical" evidence="9">
    <location>
        <begin position="829"/>
        <end position="852"/>
    </location>
</feature>
<dbReference type="GO" id="GO:0016887">
    <property type="term" value="F:ATP hydrolysis activity"/>
    <property type="evidence" value="ECO:0007669"/>
    <property type="project" value="InterPro"/>
</dbReference>
<evidence type="ECO:0000256" key="7">
    <source>
        <dbReference type="ARBA" id="ARBA00022989"/>
    </source>
</evidence>
<sequence length="873" mass="98480">MISYVENYDPNDSAALHGAYGYAAALSACVLVWAVLHHLCFYHMQRVGMRLRVAVCHMIYRKALHLSSPAMGKTTTGQIVNLLSNDVNRFDQVMMFLHYLWVGPLLAVTVTTLLWMEIGISCLAGMAVLIILLLLQSCFGKLFSSLRSKTAALTDKRIRTMSEVITGIKTIKMNAWEKSFIDLITRLRSKEISKILRSSYLRGMNMATFFAVSKIMIFVTFITNELLDNLISASQVFVVVTLFEALRFSSTLYFPMAVEKVSEAVVSIQRIKNFLLLDEITQCYPLLPSDGKTIVDVQAFTASWEKASETPTLQGLSFTVRPGELLAVVGPVGAGKSSLLNALLGELPPSQGQVSMHGRIAYVSQQPWVFPGTVKSNILFGKKYKEDRYEEVIRACALEADLQLLEEGDLTEIGERGTPLSEGQKARVNLARAVYQDADIYLLDDPLSAVDAVVSRHLFEQCIRQALKEKITILVTNQLQYLKDASQILILKDGKMVKRGTYTEFLKSKVDIFSLFEKGNEQSEPSPVPGAPTLVSESLVQSLQSPRPSLKDAAPEDQDTENIQVTLPLEDHLEGKVSFKTYENYFTAGAGWPVIILLILVNIAAQVVYVLQDWWLADWGNIQRDLYFRVYGKEDTIFILDLNWYFTVYSGLIVSTILFGITRSLLIFYVLVNSSQTLHNKMLESIFRAPVLFFNRNPIGRILNRFSKDIGQMDDLLPLTFLDFIQTFLLMIGVVGVMVAAIPWTALPVIPLGIIFFVLQWYFLRTSRDVKRLECTTRSPVFSHLASSLRGLWTIRAYKAEQKFQELFDAYQDLHSEAWFLLLTTSRWLAVYLDVICAIFVTVVAFGALILVESKYRCGHLWLFTVYSFVCSF</sequence>
<dbReference type="Pfam" id="PF00664">
    <property type="entry name" value="ABC_membrane"/>
    <property type="match status" value="2"/>
</dbReference>
<dbReference type="SMART" id="SM00382">
    <property type="entry name" value="AAA"/>
    <property type="match status" value="1"/>
</dbReference>
<reference evidence="12" key="2">
    <citation type="submission" date="2025-08" db="UniProtKB">
        <authorList>
            <consortium name="Ensembl"/>
        </authorList>
    </citation>
    <scope>IDENTIFICATION</scope>
</reference>
<dbReference type="GO" id="GO:0140359">
    <property type="term" value="F:ABC-type transporter activity"/>
    <property type="evidence" value="ECO:0007669"/>
    <property type="project" value="InterPro"/>
</dbReference>
<dbReference type="SUPFAM" id="SSF90123">
    <property type="entry name" value="ABC transporter transmembrane region"/>
    <property type="match status" value="2"/>
</dbReference>
<dbReference type="Pfam" id="PF00005">
    <property type="entry name" value="ABC_tran"/>
    <property type="match status" value="1"/>
</dbReference>
<evidence type="ECO:0000256" key="6">
    <source>
        <dbReference type="ARBA" id="ARBA00022967"/>
    </source>
</evidence>
<dbReference type="InterPro" id="IPR011527">
    <property type="entry name" value="ABC1_TM_dom"/>
</dbReference>
<feature type="domain" description="ABC transmembrane type-1" evidence="11">
    <location>
        <begin position="596"/>
        <end position="852"/>
    </location>
</feature>
<feature type="transmembrane region" description="Helical" evidence="9">
    <location>
        <begin position="203"/>
        <end position="223"/>
    </location>
</feature>
<feature type="transmembrane region" description="Helical" evidence="9">
    <location>
        <begin position="20"/>
        <end position="42"/>
    </location>
</feature>
<proteinExistence type="predicted"/>
<feature type="transmembrane region" description="Helical" evidence="9">
    <location>
        <begin position="746"/>
        <end position="764"/>
    </location>
</feature>
<evidence type="ECO:0000256" key="4">
    <source>
        <dbReference type="ARBA" id="ARBA00022741"/>
    </source>
</evidence>
<reference evidence="12" key="3">
    <citation type="submission" date="2025-09" db="UniProtKB">
        <authorList>
            <consortium name="Ensembl"/>
        </authorList>
    </citation>
    <scope>IDENTIFICATION</scope>
</reference>
<organism evidence="12 13">
    <name type="scientific">Bos indicus x Bos taurus</name>
    <name type="common">Hybrid cattle</name>
    <dbReference type="NCBI Taxonomy" id="30522"/>
    <lineage>
        <taxon>Eukaryota</taxon>
        <taxon>Metazoa</taxon>
        <taxon>Chordata</taxon>
        <taxon>Craniata</taxon>
        <taxon>Vertebrata</taxon>
        <taxon>Euteleostomi</taxon>
        <taxon>Mammalia</taxon>
        <taxon>Eutheria</taxon>
        <taxon>Laurasiatheria</taxon>
        <taxon>Artiodactyla</taxon>
        <taxon>Ruminantia</taxon>
        <taxon>Pecora</taxon>
        <taxon>Bovidae</taxon>
        <taxon>Bovinae</taxon>
        <taxon>Bos</taxon>
    </lineage>
</organism>
<keyword evidence="4" id="KW-0547">Nucleotide-binding</keyword>
<evidence type="ECO:0000313" key="12">
    <source>
        <dbReference type="Ensembl" id="ENSBIXP00000016545.1"/>
    </source>
</evidence>
<dbReference type="PROSITE" id="PS50929">
    <property type="entry name" value="ABC_TM1F"/>
    <property type="match status" value="2"/>
</dbReference>
<dbReference type="Ensembl" id="ENSBIXT00000028545.1">
    <property type="protein sequence ID" value="ENSBIXP00000016545.1"/>
    <property type="gene ID" value="ENSBIXG00000003835.1"/>
</dbReference>
<feature type="domain" description="ABC transmembrane type-1" evidence="11">
    <location>
        <begin position="1"/>
        <end position="243"/>
    </location>
</feature>
<feature type="transmembrane region" description="Helical" evidence="9">
    <location>
        <begin position="716"/>
        <end position="740"/>
    </location>
</feature>
<dbReference type="CDD" id="cd03250">
    <property type="entry name" value="ABCC_MRP_domain1"/>
    <property type="match status" value="1"/>
</dbReference>
<comment type="subcellular location">
    <subcellularLocation>
        <location evidence="1">Membrane</location>
    </subcellularLocation>
</comment>
<feature type="domain" description="ABC transporter" evidence="10">
    <location>
        <begin position="295"/>
        <end position="518"/>
    </location>
</feature>
<dbReference type="InterPro" id="IPR050173">
    <property type="entry name" value="ABC_transporter_C-like"/>
</dbReference>
<dbReference type="GO" id="GO:0005886">
    <property type="term" value="C:plasma membrane"/>
    <property type="evidence" value="ECO:0007669"/>
    <property type="project" value="TreeGrafter"/>
</dbReference>
<evidence type="ECO:0000256" key="2">
    <source>
        <dbReference type="ARBA" id="ARBA00022448"/>
    </source>
</evidence>
<dbReference type="PROSITE" id="PS50893">
    <property type="entry name" value="ABC_TRANSPORTER_2"/>
    <property type="match status" value="1"/>
</dbReference>
<keyword evidence="5" id="KW-0067">ATP-binding</keyword>
<evidence type="ECO:0000256" key="1">
    <source>
        <dbReference type="ARBA" id="ARBA00004370"/>
    </source>
</evidence>
<evidence type="ECO:0000256" key="5">
    <source>
        <dbReference type="ARBA" id="ARBA00022840"/>
    </source>
</evidence>
<dbReference type="PANTHER" id="PTHR24223:SF357">
    <property type="entry name" value="ATP-BINDING CASSETTE SUB-FAMILY C MEMBER 4"/>
    <property type="match status" value="1"/>
</dbReference>
<dbReference type="InterPro" id="IPR003593">
    <property type="entry name" value="AAA+_ATPase"/>
</dbReference>
<dbReference type="FunFam" id="1.20.1560.10:FF:000014">
    <property type="entry name" value="Multidrug resistance-associated protein member 4"/>
    <property type="match status" value="1"/>
</dbReference>
<dbReference type="Gene3D" id="1.20.1560.10">
    <property type="entry name" value="ABC transporter type 1, transmembrane domain"/>
    <property type="match status" value="2"/>
</dbReference>
<dbReference type="AlphaFoldDB" id="A0A4W2CXI3"/>